<dbReference type="EMBL" id="JBEPFB010000021">
    <property type="protein sequence ID" value="MER7378020.1"/>
    <property type="molecule type" value="Genomic_DNA"/>
</dbReference>
<sequence length="465" mass="49484">MNLRVLRIELRRSVAPWAGAVVLTTALAFLYTLNGAWWSGTTAWTAQWTSLAMWTRSLLFYLWPLAVGLGALQGLRDHRSKMSELLTTTSRPAWQRAAALSGTTAITLAAAFGLLVLVGGVQVLAHSEYTHLGWLPISLVGALFLVAGAVLGMGAARALPSVLTPPALAMGAFVFTALMHMSLGRTRTTMAEGLPGTEPNQISLLSPEVEEVRNVLLTLSASVHVGQTIWLLGMAATGFALLVAVTPRARLIALTPVVAGAVLALLVLPSDPRRMYVVDEAAAELVCDGPVCVAKTHQDRLTDLAGPGKEALHLLHSALGERAPVSVRENTAVLPEGTTPRWSAETVLLDFDDDIVAAAKDEELTRSLIAEGMVPDCTPVGWTSVGGDLYAQTVAASWVLGDFKPLPGTLSEKLRREVDAETRAVWRELKALAPAEQHRRINAARAAAHSCEGDAFDALNGGKSR</sequence>
<evidence type="ECO:0000256" key="1">
    <source>
        <dbReference type="SAM" id="Phobius"/>
    </source>
</evidence>
<proteinExistence type="predicted"/>
<feature type="transmembrane region" description="Helical" evidence="1">
    <location>
        <begin position="97"/>
        <end position="121"/>
    </location>
</feature>
<feature type="transmembrane region" description="Helical" evidence="1">
    <location>
        <begin position="251"/>
        <end position="268"/>
    </location>
</feature>
<protein>
    <recommendedName>
        <fullName evidence="4">Integral membrane protein</fullName>
    </recommendedName>
</protein>
<name>A0ABV1Y2G2_9ACTN</name>
<feature type="transmembrane region" description="Helical" evidence="1">
    <location>
        <begin position="162"/>
        <end position="183"/>
    </location>
</feature>
<feature type="transmembrane region" description="Helical" evidence="1">
    <location>
        <begin position="133"/>
        <end position="155"/>
    </location>
</feature>
<organism evidence="2 3">
    <name type="scientific">Streptomyces lanatus</name>
    <dbReference type="NCBI Taxonomy" id="66900"/>
    <lineage>
        <taxon>Bacteria</taxon>
        <taxon>Bacillati</taxon>
        <taxon>Actinomycetota</taxon>
        <taxon>Actinomycetes</taxon>
        <taxon>Kitasatosporales</taxon>
        <taxon>Streptomycetaceae</taxon>
        <taxon>Streptomyces</taxon>
    </lineage>
</organism>
<comment type="caution">
    <text evidence="2">The sequence shown here is derived from an EMBL/GenBank/DDBJ whole genome shotgun (WGS) entry which is preliminary data.</text>
</comment>
<reference evidence="2 3" key="1">
    <citation type="submission" date="2024-06" db="EMBL/GenBank/DDBJ databases">
        <title>The Natural Products Discovery Center: Release of the First 8490 Sequenced Strains for Exploring Actinobacteria Biosynthetic Diversity.</title>
        <authorList>
            <person name="Kalkreuter E."/>
            <person name="Kautsar S.A."/>
            <person name="Yang D."/>
            <person name="Bader C.D."/>
            <person name="Teijaro C.N."/>
            <person name="Fluegel L."/>
            <person name="Davis C.M."/>
            <person name="Simpson J.R."/>
            <person name="Lauterbach L."/>
            <person name="Steele A.D."/>
            <person name="Gui C."/>
            <person name="Meng S."/>
            <person name="Li G."/>
            <person name="Viehrig K."/>
            <person name="Ye F."/>
            <person name="Su P."/>
            <person name="Kiefer A.F."/>
            <person name="Nichols A."/>
            <person name="Cepeda A.J."/>
            <person name="Yan W."/>
            <person name="Fan B."/>
            <person name="Jiang Y."/>
            <person name="Adhikari A."/>
            <person name="Zheng C.-J."/>
            <person name="Schuster L."/>
            <person name="Cowan T.M."/>
            <person name="Smanski M.J."/>
            <person name="Chevrette M.G."/>
            <person name="De Carvalho L.P.S."/>
            <person name="Shen B."/>
        </authorList>
    </citation>
    <scope>NUCLEOTIDE SEQUENCE [LARGE SCALE GENOMIC DNA]</scope>
    <source>
        <strain evidence="2 3">NPDC000155</strain>
    </source>
</reference>
<keyword evidence="1" id="KW-0812">Transmembrane</keyword>
<gene>
    <name evidence="2" type="ORF">ABT384_35930</name>
</gene>
<evidence type="ECO:0000313" key="3">
    <source>
        <dbReference type="Proteomes" id="UP001486207"/>
    </source>
</evidence>
<keyword evidence="1" id="KW-0472">Membrane</keyword>
<keyword evidence="1" id="KW-1133">Transmembrane helix</keyword>
<feature type="transmembrane region" description="Helical" evidence="1">
    <location>
        <begin position="14"/>
        <end position="38"/>
    </location>
</feature>
<evidence type="ECO:0000313" key="2">
    <source>
        <dbReference type="EMBL" id="MER7378020.1"/>
    </source>
</evidence>
<keyword evidence="3" id="KW-1185">Reference proteome</keyword>
<feature type="transmembrane region" description="Helical" evidence="1">
    <location>
        <begin position="58"/>
        <end position="76"/>
    </location>
</feature>
<accession>A0ABV1Y2G2</accession>
<feature type="transmembrane region" description="Helical" evidence="1">
    <location>
        <begin position="225"/>
        <end position="244"/>
    </location>
</feature>
<evidence type="ECO:0008006" key="4">
    <source>
        <dbReference type="Google" id="ProtNLM"/>
    </source>
</evidence>
<dbReference type="Proteomes" id="UP001486207">
    <property type="component" value="Unassembled WGS sequence"/>
</dbReference>
<dbReference type="RefSeq" id="WP_190074729.1">
    <property type="nucleotide sequence ID" value="NZ_BNBM01000020.1"/>
</dbReference>